<organism evidence="13 14">
    <name type="scientific">Gracilariopsis chorda</name>
    <dbReference type="NCBI Taxonomy" id="448386"/>
    <lineage>
        <taxon>Eukaryota</taxon>
        <taxon>Rhodophyta</taxon>
        <taxon>Florideophyceae</taxon>
        <taxon>Rhodymeniophycidae</taxon>
        <taxon>Gracilariales</taxon>
        <taxon>Gracilariaceae</taxon>
        <taxon>Gracilariopsis</taxon>
    </lineage>
</organism>
<keyword evidence="14" id="KW-1185">Reference proteome</keyword>
<comment type="cofactor">
    <cofactor evidence="1">
        <name>Ca(2+)</name>
        <dbReference type="ChEBI" id="CHEBI:29108"/>
    </cofactor>
</comment>
<dbReference type="GO" id="GO:0004571">
    <property type="term" value="F:mannosyl-oligosaccharide 1,2-alpha-mannosidase activity"/>
    <property type="evidence" value="ECO:0007669"/>
    <property type="project" value="UniProtKB-EC"/>
</dbReference>
<dbReference type="PANTHER" id="PTHR11742">
    <property type="entry name" value="MANNOSYL-OLIGOSACCHARIDE ALPHA-1,2-MANNOSIDASE-RELATED"/>
    <property type="match status" value="1"/>
</dbReference>
<dbReference type="GO" id="GO:0005975">
    <property type="term" value="P:carbohydrate metabolic process"/>
    <property type="evidence" value="ECO:0007669"/>
    <property type="project" value="InterPro"/>
</dbReference>
<dbReference type="Proteomes" id="UP000247409">
    <property type="component" value="Unassembled WGS sequence"/>
</dbReference>
<dbReference type="STRING" id="448386.A0A2V3J5C9"/>
<evidence type="ECO:0000256" key="3">
    <source>
        <dbReference type="ARBA" id="ARBA00007658"/>
    </source>
</evidence>
<feature type="active site" description="Proton donor" evidence="10">
    <location>
        <position position="292"/>
    </location>
</feature>
<evidence type="ECO:0000256" key="4">
    <source>
        <dbReference type="ARBA" id="ARBA00022723"/>
    </source>
</evidence>
<evidence type="ECO:0000256" key="9">
    <source>
        <dbReference type="ARBA" id="ARBA00048605"/>
    </source>
</evidence>
<feature type="disulfide bond" evidence="11">
    <location>
        <begin position="243"/>
        <end position="278"/>
    </location>
</feature>
<proteinExistence type="inferred from homology"/>
<keyword evidence="4" id="KW-0479">Metal-binding</keyword>
<dbReference type="GO" id="GO:0005783">
    <property type="term" value="C:endoplasmic reticulum"/>
    <property type="evidence" value="ECO:0007669"/>
    <property type="project" value="TreeGrafter"/>
</dbReference>
<dbReference type="EMBL" id="NBIV01000007">
    <property type="protein sequence ID" value="PXF49207.1"/>
    <property type="molecule type" value="Genomic_DNA"/>
</dbReference>
<name>A0A2V3J5C9_9FLOR</name>
<evidence type="ECO:0000256" key="1">
    <source>
        <dbReference type="ARBA" id="ARBA00001913"/>
    </source>
</evidence>
<keyword evidence="5 12" id="KW-0378">Hydrolase</keyword>
<dbReference type="Gene3D" id="1.50.10.10">
    <property type="match status" value="1"/>
</dbReference>
<dbReference type="PANTHER" id="PTHR11742:SF55">
    <property type="entry name" value="ENDOPLASMIC RETICULUM MANNOSYL-OLIGOSACCHARIDE 1,2-ALPHA-MANNOSIDASE"/>
    <property type="match status" value="1"/>
</dbReference>
<evidence type="ECO:0000313" key="13">
    <source>
        <dbReference type="EMBL" id="PXF49207.1"/>
    </source>
</evidence>
<comment type="similarity">
    <text evidence="3 12">Belongs to the glycosyl hydrolase 47 family.</text>
</comment>
<dbReference type="GO" id="GO:0005509">
    <property type="term" value="F:calcium ion binding"/>
    <property type="evidence" value="ECO:0007669"/>
    <property type="project" value="InterPro"/>
</dbReference>
<comment type="catalytic activity">
    <reaction evidence="9">
        <text>N(4)-(alpha-D-Man-(1-&gt;2)-alpha-D-Man-(1-&gt;2)-alpha-D-Man-(1-&gt;3)-[alpha-D-Man-(1-&gt;2)-alpha-D-Man-(1-&gt;3)-[alpha-D-Man-(1-&gt;2)-alpha-D-Man-(1-&gt;6)]-alpha-D-Man-(1-&gt;6)]-beta-D-Man-(1-&gt;4)-beta-D-GlcNAc-(1-&gt;4)-beta-D-GlcNAc)-L-asparaginyl-[protein] (N-glucan mannose isomer 9A1,2,3B1,2,3) + 4 H2O = N(4)-(alpha-D-Man-(1-&gt;3)-[alpha-D-Man-(1-&gt;3)-[alpha-D-Man-(1-&gt;6)]-alpha-D-Man-(1-&gt;6)]-beta-D-Man-(1-&gt;4)-beta-D-GlcNAc-(1-&gt;4)-beta-D-GlcNAc)-L-asparaginyl-[protein] (N-glucan mannose isomer 5A1,2) + 4 beta-D-mannose</text>
        <dbReference type="Rhea" id="RHEA:56008"/>
        <dbReference type="Rhea" id="RHEA-COMP:14356"/>
        <dbReference type="Rhea" id="RHEA-COMP:14367"/>
        <dbReference type="ChEBI" id="CHEBI:15377"/>
        <dbReference type="ChEBI" id="CHEBI:28563"/>
        <dbReference type="ChEBI" id="CHEBI:59087"/>
        <dbReference type="ChEBI" id="CHEBI:139493"/>
        <dbReference type="EC" id="3.2.1.113"/>
    </reaction>
</comment>
<evidence type="ECO:0000313" key="14">
    <source>
        <dbReference type="Proteomes" id="UP000247409"/>
    </source>
</evidence>
<dbReference type="GO" id="GO:0016020">
    <property type="term" value="C:membrane"/>
    <property type="evidence" value="ECO:0007669"/>
    <property type="project" value="InterPro"/>
</dbReference>
<evidence type="ECO:0000256" key="7">
    <source>
        <dbReference type="ARBA" id="ARBA00023157"/>
    </source>
</evidence>
<evidence type="ECO:0000256" key="12">
    <source>
        <dbReference type="RuleBase" id="RU361193"/>
    </source>
</evidence>
<comment type="pathway">
    <text evidence="2">Protein modification; protein glycosylation.</text>
</comment>
<comment type="catalytic activity">
    <reaction evidence="8">
        <text>N(4)-(alpha-D-Man-(1-&gt;2)-alpha-D-Man-(1-&gt;2)-alpha-D-Man-(1-&gt;3)-[alpha-D-Man-(1-&gt;3)-[alpha-D-Man-(1-&gt;2)-alpha-D-Man-(1-&gt;6)]-alpha-D-Man-(1-&gt;6)]-beta-D-Man-(1-&gt;4)-beta-D-GlcNAc-(1-&gt;4)-beta-D-GlcNAc)-L-asparaginyl-[protein] (N-glucan mannose isomer 8A1,2,3B1,3) + 3 H2O = N(4)-(alpha-D-Man-(1-&gt;3)-[alpha-D-Man-(1-&gt;3)-[alpha-D-Man-(1-&gt;6)]-alpha-D-Man-(1-&gt;6)]-beta-D-Man-(1-&gt;4)-beta-D-GlcNAc-(1-&gt;4)-beta-D-GlcNAc)-L-asparaginyl-[protein] (N-glucan mannose isomer 5A1,2) + 3 beta-D-mannose</text>
        <dbReference type="Rhea" id="RHEA:56028"/>
        <dbReference type="Rhea" id="RHEA-COMP:14358"/>
        <dbReference type="Rhea" id="RHEA-COMP:14367"/>
        <dbReference type="ChEBI" id="CHEBI:15377"/>
        <dbReference type="ChEBI" id="CHEBI:28563"/>
        <dbReference type="ChEBI" id="CHEBI:59087"/>
        <dbReference type="ChEBI" id="CHEBI:60628"/>
        <dbReference type="EC" id="3.2.1.113"/>
    </reaction>
</comment>
<dbReference type="InterPro" id="IPR012341">
    <property type="entry name" value="6hp_glycosidase-like_sf"/>
</dbReference>
<keyword evidence="12" id="KW-0326">Glycosidase</keyword>
<sequence length="350" mass="40093">MGGLEGRYERARNWVEQHLDFSKVGRVIVFETVIRNLGGLLSMYHLSGDVMFLRKAEELAVRLASSFDSTYGLPWPRCHLNRPGVCENHEQLGDSLYLAEVGSIQLEFRALSHHSKASVSHVLRNASERVIEVLQDAQSVVGRLQAPHDALLPFSMSRSTGRYSTNLVTLGAPADSYFEYLVKTWIQGGMKEDRQWGRFKRVVDSMVELATYESKHGDVIVMDVVVSQNGTVQFQKKMDHFACYIPGMIVLGMRGLGEKEAERRRRWEWVATQLTETCYKMYAKSPSGLAGEHIRLGANDEWRMTGGYELRPEAVEAFFYMYRHSGEDKYRRSRSYDLTNGYLIQKLIHY</sequence>
<evidence type="ECO:0000256" key="6">
    <source>
        <dbReference type="ARBA" id="ARBA00022837"/>
    </source>
</evidence>
<dbReference type="PRINTS" id="PR00747">
    <property type="entry name" value="GLYHDRLASE47"/>
</dbReference>
<evidence type="ECO:0000256" key="11">
    <source>
        <dbReference type="PIRSR" id="PIRSR601382-3"/>
    </source>
</evidence>
<dbReference type="OrthoDB" id="8118055at2759"/>
<evidence type="ECO:0000256" key="10">
    <source>
        <dbReference type="PIRSR" id="PIRSR601382-1"/>
    </source>
</evidence>
<dbReference type="InterPro" id="IPR050749">
    <property type="entry name" value="Glycosyl_Hydrolase_47"/>
</dbReference>
<keyword evidence="7 11" id="KW-1015">Disulfide bond</keyword>
<dbReference type="InterPro" id="IPR036026">
    <property type="entry name" value="Seven-hairpin_glycosidases"/>
</dbReference>
<feature type="active site" evidence="10">
    <location>
        <position position="175"/>
    </location>
</feature>
<dbReference type="InterPro" id="IPR001382">
    <property type="entry name" value="Glyco_hydro_47"/>
</dbReference>
<keyword evidence="6" id="KW-0106">Calcium</keyword>
<feature type="active site" evidence="10">
    <location>
        <position position="313"/>
    </location>
</feature>
<evidence type="ECO:0000256" key="5">
    <source>
        <dbReference type="ARBA" id="ARBA00022801"/>
    </source>
</evidence>
<dbReference type="Pfam" id="PF01532">
    <property type="entry name" value="Glyco_hydro_47"/>
    <property type="match status" value="1"/>
</dbReference>
<dbReference type="AlphaFoldDB" id="A0A2V3J5C9"/>
<protein>
    <recommendedName>
        <fullName evidence="12">alpha-1,2-Mannosidase</fullName>
        <ecNumber evidence="12">3.2.1.-</ecNumber>
    </recommendedName>
</protein>
<feature type="active site" description="Proton donor" evidence="10">
    <location>
        <position position="31"/>
    </location>
</feature>
<comment type="caution">
    <text evidence="13">The sequence shown here is derived from an EMBL/GenBank/DDBJ whole genome shotgun (WGS) entry which is preliminary data.</text>
</comment>
<gene>
    <name evidence="13" type="ORF">BWQ96_00996</name>
</gene>
<accession>A0A2V3J5C9</accession>
<evidence type="ECO:0000256" key="8">
    <source>
        <dbReference type="ARBA" id="ARBA00047669"/>
    </source>
</evidence>
<dbReference type="SUPFAM" id="SSF48225">
    <property type="entry name" value="Seven-hairpin glycosidases"/>
    <property type="match status" value="1"/>
</dbReference>
<dbReference type="EC" id="3.2.1.-" evidence="12"/>
<reference evidence="13 14" key="1">
    <citation type="journal article" date="2018" name="Mol. Biol. Evol.">
        <title>Analysis of the draft genome of the red seaweed Gracilariopsis chorda provides insights into genome size evolution in Rhodophyta.</title>
        <authorList>
            <person name="Lee J."/>
            <person name="Yang E.C."/>
            <person name="Graf L."/>
            <person name="Yang J.H."/>
            <person name="Qiu H."/>
            <person name="Zel Zion U."/>
            <person name="Chan C.X."/>
            <person name="Stephens T.G."/>
            <person name="Weber A.P.M."/>
            <person name="Boo G.H."/>
            <person name="Boo S.M."/>
            <person name="Kim K.M."/>
            <person name="Shin Y."/>
            <person name="Jung M."/>
            <person name="Lee S.J."/>
            <person name="Yim H.S."/>
            <person name="Lee J.H."/>
            <person name="Bhattacharya D."/>
            <person name="Yoon H.S."/>
        </authorList>
    </citation>
    <scope>NUCLEOTIDE SEQUENCE [LARGE SCALE GENOMIC DNA]</scope>
    <source>
        <strain evidence="13 14">SKKU-2015</strain>
        <tissue evidence="13">Whole body</tissue>
    </source>
</reference>
<evidence type="ECO:0000256" key="2">
    <source>
        <dbReference type="ARBA" id="ARBA00004922"/>
    </source>
</evidence>